<dbReference type="GO" id="GO:0022857">
    <property type="term" value="F:transmembrane transporter activity"/>
    <property type="evidence" value="ECO:0007669"/>
    <property type="project" value="InterPro"/>
</dbReference>
<protein>
    <recommendedName>
        <fullName evidence="8">Guanidinium exporter</fullName>
    </recommendedName>
</protein>
<keyword evidence="12" id="KW-1185">Reference proteome</keyword>
<evidence type="ECO:0000256" key="1">
    <source>
        <dbReference type="ARBA" id="ARBA00004651"/>
    </source>
</evidence>
<dbReference type="Proteomes" id="UP000664654">
    <property type="component" value="Unassembled WGS sequence"/>
</dbReference>
<feature type="transmembrane region" description="Helical" evidence="10">
    <location>
        <begin position="27"/>
        <end position="49"/>
    </location>
</feature>
<accession>A0A939DRP6</accession>
<dbReference type="PANTHER" id="PTHR30561:SF0">
    <property type="entry name" value="GUANIDINIUM EXPORTER"/>
    <property type="match status" value="1"/>
</dbReference>
<dbReference type="InterPro" id="IPR000390">
    <property type="entry name" value="Small_drug/metabolite_transptr"/>
</dbReference>
<evidence type="ECO:0000256" key="6">
    <source>
        <dbReference type="ARBA" id="ARBA00023136"/>
    </source>
</evidence>
<name>A0A939DRP6_9ALTE</name>
<dbReference type="EMBL" id="JAFKCV010000018">
    <property type="protein sequence ID" value="MBN7827438.1"/>
    <property type="molecule type" value="Genomic_DNA"/>
</dbReference>
<evidence type="ECO:0000313" key="11">
    <source>
        <dbReference type="EMBL" id="MBN7827438.1"/>
    </source>
</evidence>
<evidence type="ECO:0000256" key="3">
    <source>
        <dbReference type="ARBA" id="ARBA00022475"/>
    </source>
</evidence>
<keyword evidence="6 10" id="KW-0472">Membrane</keyword>
<dbReference type="Gene3D" id="1.10.3730.20">
    <property type="match status" value="1"/>
</dbReference>
<organism evidence="11 12">
    <name type="scientific">Bowmanella dokdonensis</name>
    <dbReference type="NCBI Taxonomy" id="751969"/>
    <lineage>
        <taxon>Bacteria</taxon>
        <taxon>Pseudomonadati</taxon>
        <taxon>Pseudomonadota</taxon>
        <taxon>Gammaproteobacteria</taxon>
        <taxon>Alteromonadales</taxon>
        <taxon>Alteromonadaceae</taxon>
        <taxon>Bowmanella</taxon>
    </lineage>
</organism>
<dbReference type="PANTHER" id="PTHR30561">
    <property type="entry name" value="SMR FAMILY PROTON-DEPENDENT DRUG EFFLUX TRANSPORTER SUGE"/>
    <property type="match status" value="1"/>
</dbReference>
<dbReference type="InterPro" id="IPR045324">
    <property type="entry name" value="Small_multidrug_res"/>
</dbReference>
<evidence type="ECO:0000256" key="4">
    <source>
        <dbReference type="ARBA" id="ARBA00022692"/>
    </source>
</evidence>
<dbReference type="AlphaFoldDB" id="A0A939DRP6"/>
<keyword evidence="3" id="KW-1003">Cell membrane</keyword>
<evidence type="ECO:0000256" key="2">
    <source>
        <dbReference type="ARBA" id="ARBA00022448"/>
    </source>
</evidence>
<sequence length="105" mass="11277">MAWCYLTFASLFEILFALSLKHSDSFTHVGYSTMAVLNMFLSLLLLSVAMQTLPLALSYAVWTGAGIIGTSLTAMLWLNEAVNPLKLGGLVLIGLGILLLKLGEA</sequence>
<evidence type="ECO:0000313" key="12">
    <source>
        <dbReference type="Proteomes" id="UP000664654"/>
    </source>
</evidence>
<comment type="caution">
    <text evidence="11">The sequence shown here is derived from an EMBL/GenBank/DDBJ whole genome shotgun (WGS) entry which is preliminary data.</text>
</comment>
<dbReference type="SUPFAM" id="SSF103481">
    <property type="entry name" value="Multidrug resistance efflux transporter EmrE"/>
    <property type="match status" value="1"/>
</dbReference>
<dbReference type="Pfam" id="PF00893">
    <property type="entry name" value="Multi_Drug_Res"/>
    <property type="match status" value="1"/>
</dbReference>
<keyword evidence="5 10" id="KW-1133">Transmembrane helix</keyword>
<evidence type="ECO:0000256" key="5">
    <source>
        <dbReference type="ARBA" id="ARBA00022989"/>
    </source>
</evidence>
<evidence type="ECO:0000256" key="7">
    <source>
        <dbReference type="ARBA" id="ARBA00038151"/>
    </source>
</evidence>
<feature type="transmembrane region" description="Helical" evidence="10">
    <location>
        <begin position="56"/>
        <end position="78"/>
    </location>
</feature>
<dbReference type="InterPro" id="IPR037185">
    <property type="entry name" value="EmrE-like"/>
</dbReference>
<keyword evidence="4 9" id="KW-0812">Transmembrane</keyword>
<evidence type="ECO:0000256" key="9">
    <source>
        <dbReference type="RuleBase" id="RU003942"/>
    </source>
</evidence>
<comment type="similarity">
    <text evidence="7">Belongs to the drug/metabolite transporter (DMT) superfamily. Small multidrug resistance (SMR) (TC 2.A.7.1) family. Gdx/SugE subfamily.</text>
</comment>
<feature type="transmembrane region" description="Helical" evidence="10">
    <location>
        <begin position="84"/>
        <end position="102"/>
    </location>
</feature>
<gene>
    <name evidence="11" type="ORF">J0A66_19570</name>
</gene>
<evidence type="ECO:0000256" key="10">
    <source>
        <dbReference type="SAM" id="Phobius"/>
    </source>
</evidence>
<dbReference type="RefSeq" id="WP_206575550.1">
    <property type="nucleotide sequence ID" value="NZ_JAFKCV010000018.1"/>
</dbReference>
<reference evidence="11" key="1">
    <citation type="submission" date="2021-03" db="EMBL/GenBank/DDBJ databases">
        <title>novel species isolated from a fishpond in China.</title>
        <authorList>
            <person name="Lu H."/>
            <person name="Cai Z."/>
        </authorList>
    </citation>
    <scope>NUCLEOTIDE SEQUENCE</scope>
    <source>
        <strain evidence="11">JCM 30855</strain>
    </source>
</reference>
<keyword evidence="2" id="KW-0813">Transport</keyword>
<comment type="subcellular location">
    <subcellularLocation>
        <location evidence="1 9">Cell membrane</location>
        <topology evidence="1 9">Multi-pass membrane protein</topology>
    </subcellularLocation>
</comment>
<evidence type="ECO:0000256" key="8">
    <source>
        <dbReference type="ARBA" id="ARBA00039168"/>
    </source>
</evidence>
<proteinExistence type="inferred from homology"/>
<dbReference type="GO" id="GO:0005886">
    <property type="term" value="C:plasma membrane"/>
    <property type="evidence" value="ECO:0007669"/>
    <property type="project" value="UniProtKB-SubCell"/>
</dbReference>